<evidence type="ECO:0000256" key="1">
    <source>
        <dbReference type="ARBA" id="ARBA00008950"/>
    </source>
</evidence>
<comment type="similarity">
    <text evidence="1 2">Belongs to the metallophosphoesterase superfamily. YfcE family.</text>
</comment>
<protein>
    <recommendedName>
        <fullName evidence="2">Phosphoesterase</fullName>
        <ecNumber evidence="2">3.1.4.-</ecNumber>
    </recommendedName>
</protein>
<accession>A0A4T9T947</accession>
<dbReference type="Proteomes" id="UP000309454">
    <property type="component" value="Unassembled WGS sequence"/>
</dbReference>
<gene>
    <name evidence="4" type="ORF">E5982_07670</name>
</gene>
<dbReference type="SUPFAM" id="SSF56300">
    <property type="entry name" value="Metallo-dependent phosphatases"/>
    <property type="match status" value="1"/>
</dbReference>
<dbReference type="NCBIfam" id="TIGR00040">
    <property type="entry name" value="yfcE"/>
    <property type="match status" value="1"/>
</dbReference>
<dbReference type="Pfam" id="PF12850">
    <property type="entry name" value="Metallophos_2"/>
    <property type="match status" value="1"/>
</dbReference>
<name>A0A4T9T947_9ACTN</name>
<evidence type="ECO:0000256" key="2">
    <source>
        <dbReference type="RuleBase" id="RU362039"/>
    </source>
</evidence>
<comment type="caution">
    <text evidence="4">The sequence shown here is derived from an EMBL/GenBank/DDBJ whole genome shotgun (WGS) entry which is preliminary data.</text>
</comment>
<comment type="cofactor">
    <cofactor evidence="2">
        <name>a divalent metal cation</name>
        <dbReference type="ChEBI" id="CHEBI:60240"/>
    </cofactor>
</comment>
<keyword evidence="5" id="KW-1185">Reference proteome</keyword>
<dbReference type="InterPro" id="IPR029052">
    <property type="entry name" value="Metallo-depent_PP-like"/>
</dbReference>
<dbReference type="GO" id="GO:0046872">
    <property type="term" value="F:metal ion binding"/>
    <property type="evidence" value="ECO:0007669"/>
    <property type="project" value="UniProtKB-KW"/>
</dbReference>
<reference evidence="4 5" key="1">
    <citation type="submission" date="2019-04" db="EMBL/GenBank/DDBJ databases">
        <title>Microbes associate with the intestines of laboratory mice.</title>
        <authorList>
            <person name="Navarre W."/>
            <person name="Wong E."/>
            <person name="Huang K.C."/>
            <person name="Tropini C."/>
            <person name="Ng K."/>
            <person name="Yu B."/>
        </authorList>
    </citation>
    <scope>NUCLEOTIDE SEQUENCE [LARGE SCALE GENOMIC DNA]</scope>
    <source>
        <strain evidence="4 5">NM48_B13</strain>
    </source>
</reference>
<organism evidence="4 5">
    <name type="scientific">Parvibacter caecicola</name>
    <dbReference type="NCBI Taxonomy" id="747645"/>
    <lineage>
        <taxon>Bacteria</taxon>
        <taxon>Bacillati</taxon>
        <taxon>Actinomycetota</taxon>
        <taxon>Coriobacteriia</taxon>
        <taxon>Coriobacteriales</taxon>
        <taxon>Coriobacteriaceae</taxon>
        <taxon>Parvibacter</taxon>
    </lineage>
</organism>
<dbReference type="InterPro" id="IPR000979">
    <property type="entry name" value="Phosphodiesterase_MJ0936/Vps29"/>
</dbReference>
<evidence type="ECO:0000313" key="5">
    <source>
        <dbReference type="Proteomes" id="UP000309454"/>
    </source>
</evidence>
<evidence type="ECO:0000313" key="4">
    <source>
        <dbReference type="EMBL" id="TJW10011.1"/>
    </source>
</evidence>
<evidence type="ECO:0000259" key="3">
    <source>
        <dbReference type="Pfam" id="PF12850"/>
    </source>
</evidence>
<dbReference type="EMBL" id="SSTM01000005">
    <property type="protein sequence ID" value="TJW10011.1"/>
    <property type="molecule type" value="Genomic_DNA"/>
</dbReference>
<dbReference type="InterPro" id="IPR024654">
    <property type="entry name" value="Calcineurin-like_PHP_lpxH"/>
</dbReference>
<proteinExistence type="inferred from homology"/>
<dbReference type="GO" id="GO:0016787">
    <property type="term" value="F:hydrolase activity"/>
    <property type="evidence" value="ECO:0007669"/>
    <property type="project" value="UniProtKB-UniRule"/>
</dbReference>
<dbReference type="Gene3D" id="3.60.21.10">
    <property type="match status" value="1"/>
</dbReference>
<dbReference type="OrthoDB" id="9785951at2"/>
<keyword evidence="2" id="KW-0479">Metal-binding</keyword>
<dbReference type="AlphaFoldDB" id="A0A4T9T947"/>
<sequence>MKTIGFISDTHGTLDPAAYAALADSDVIIHAGDIGRPSVLTELRCLAPTIAVLGNNDFPEYGSDVDHFATPEIEGVRFLVGHEPIYVTPRAFPQRLKPGDPIPDVIVHGHVHYPRLEWGPSVRPAKLLLCPGAVLRPRNGSVRAIAKMQVEDGRILRAWVEDLRGNQLMTFPA</sequence>
<dbReference type="EC" id="3.1.4.-" evidence="2"/>
<feature type="domain" description="Calcineurin-like phosphoesterase" evidence="3">
    <location>
        <begin position="4"/>
        <end position="152"/>
    </location>
</feature>